<dbReference type="PRINTS" id="PR00411">
    <property type="entry name" value="PNDRDTASEI"/>
</dbReference>
<dbReference type="PRINTS" id="PR00368">
    <property type="entry name" value="FADPNR"/>
</dbReference>
<evidence type="ECO:0000259" key="5">
    <source>
        <dbReference type="Pfam" id="PF07992"/>
    </source>
</evidence>
<keyword evidence="3" id="KW-0274">FAD</keyword>
<name>A0ABP0KFH7_9DINO</name>
<dbReference type="SUPFAM" id="SSF51905">
    <property type="entry name" value="FAD/NAD(P)-binding domain"/>
    <property type="match status" value="1"/>
</dbReference>
<organism evidence="6 7">
    <name type="scientific">Durusdinium trenchii</name>
    <dbReference type="NCBI Taxonomy" id="1381693"/>
    <lineage>
        <taxon>Eukaryota</taxon>
        <taxon>Sar</taxon>
        <taxon>Alveolata</taxon>
        <taxon>Dinophyceae</taxon>
        <taxon>Suessiales</taxon>
        <taxon>Symbiodiniaceae</taxon>
        <taxon>Durusdinium</taxon>
    </lineage>
</organism>
<feature type="domain" description="FAD/NAD(P)-binding" evidence="5">
    <location>
        <begin position="171"/>
        <end position="302"/>
    </location>
</feature>
<protein>
    <recommendedName>
        <fullName evidence="8">Mercuric reductase</fullName>
    </recommendedName>
</protein>
<sequence>MAAPTRYDVVVVGAGSGGLTAAKTAARFGAKTMLVERLPRLGGDCTWFGCVPSKALIRCAHAFHEARSKAQLLGVEGIETEKLQCNWQKVKEHIKSCQDFIYKEDDSPEVLETAGVTVRVGCHASFLDSKTIQLTSGDTGAEPVETVFAEHFILCTGASPVLPPVKGLEDVAQAMQRFGVQVTLVGKLMPREDEDVRGVMTEIFTEEGITVVAARADSVERVEGGGLLLRAGDRELRCAALLVAAGRRPQNLEKLKLERAQVRWTKDGIPVDQKLRSNVRHIMAVGDCLGGLQFTHLAGYQGALAAFNCVQGIQVKGPSGGQVPRCTFTHPEVATVGLTFTEAVTQLGAVRVSARLRRLDHVDRAICEYETRGFIKMVVSSSGLLLGATVVAPNAGEIASELGLAVAQKLKLQAIASCIHAYPTMSFALQQLAAEDYYASLQKSRTLRCLRSMCGPRLHGAR</sequence>
<accession>A0ABP0KFH7</accession>
<dbReference type="SUPFAM" id="SSF55424">
    <property type="entry name" value="FAD/NAD-linked reductases, dimerisation (C-terminal) domain"/>
    <property type="match status" value="1"/>
</dbReference>
<evidence type="ECO:0000313" key="6">
    <source>
        <dbReference type="EMBL" id="CAK9024744.1"/>
    </source>
</evidence>
<comment type="caution">
    <text evidence="6">The sequence shown here is derived from an EMBL/GenBank/DDBJ whole genome shotgun (WGS) entry which is preliminary data.</text>
</comment>
<dbReference type="Pfam" id="PF02852">
    <property type="entry name" value="Pyr_redox_dim"/>
    <property type="match status" value="1"/>
</dbReference>
<dbReference type="InterPro" id="IPR001100">
    <property type="entry name" value="Pyr_nuc-diS_OxRdtase"/>
</dbReference>
<evidence type="ECO:0000259" key="4">
    <source>
        <dbReference type="Pfam" id="PF02852"/>
    </source>
</evidence>
<keyword evidence="7" id="KW-1185">Reference proteome</keyword>
<dbReference type="InterPro" id="IPR023753">
    <property type="entry name" value="FAD/NAD-binding_dom"/>
</dbReference>
<comment type="similarity">
    <text evidence="1">Belongs to the class-I pyridine nucleotide-disulfide oxidoreductase family.</text>
</comment>
<reference evidence="6 7" key="1">
    <citation type="submission" date="2024-02" db="EMBL/GenBank/DDBJ databases">
        <authorList>
            <person name="Chen Y."/>
            <person name="Shah S."/>
            <person name="Dougan E. K."/>
            <person name="Thang M."/>
            <person name="Chan C."/>
        </authorList>
    </citation>
    <scope>NUCLEOTIDE SEQUENCE [LARGE SCALE GENOMIC DNA]</scope>
</reference>
<keyword evidence="2" id="KW-0285">Flavoprotein</keyword>
<dbReference type="PANTHER" id="PTHR43014:SF2">
    <property type="entry name" value="MERCURIC REDUCTASE"/>
    <property type="match status" value="1"/>
</dbReference>
<evidence type="ECO:0000313" key="7">
    <source>
        <dbReference type="Proteomes" id="UP001642484"/>
    </source>
</evidence>
<dbReference type="EMBL" id="CAXAMN010008335">
    <property type="protein sequence ID" value="CAK9024744.1"/>
    <property type="molecule type" value="Genomic_DNA"/>
</dbReference>
<evidence type="ECO:0000256" key="1">
    <source>
        <dbReference type="ARBA" id="ARBA00007532"/>
    </source>
</evidence>
<evidence type="ECO:0008006" key="8">
    <source>
        <dbReference type="Google" id="ProtNLM"/>
    </source>
</evidence>
<dbReference type="InterPro" id="IPR016156">
    <property type="entry name" value="FAD/NAD-linked_Rdtase_dimer_sf"/>
</dbReference>
<evidence type="ECO:0000256" key="3">
    <source>
        <dbReference type="ARBA" id="ARBA00022827"/>
    </source>
</evidence>
<dbReference type="InterPro" id="IPR036188">
    <property type="entry name" value="FAD/NAD-bd_sf"/>
</dbReference>
<feature type="domain" description="Pyridine nucleotide-disulphide oxidoreductase dimerisation" evidence="4">
    <location>
        <begin position="323"/>
        <end position="431"/>
    </location>
</feature>
<dbReference type="Pfam" id="PF07992">
    <property type="entry name" value="Pyr_redox_2"/>
    <property type="match status" value="2"/>
</dbReference>
<dbReference type="InterPro" id="IPR004099">
    <property type="entry name" value="Pyr_nucl-diS_OxRdtase_dimer"/>
</dbReference>
<dbReference type="Gene3D" id="3.30.390.30">
    <property type="match status" value="1"/>
</dbReference>
<dbReference type="Proteomes" id="UP001642484">
    <property type="component" value="Unassembled WGS sequence"/>
</dbReference>
<dbReference type="PIRSF" id="PIRSF000350">
    <property type="entry name" value="Mercury_reductase_MerA"/>
    <property type="match status" value="1"/>
</dbReference>
<feature type="domain" description="FAD/NAD(P)-binding" evidence="5">
    <location>
        <begin position="7"/>
        <end position="170"/>
    </location>
</feature>
<dbReference type="Gene3D" id="3.50.50.60">
    <property type="entry name" value="FAD/NAD(P)-binding domain"/>
    <property type="match status" value="3"/>
</dbReference>
<proteinExistence type="inferred from homology"/>
<evidence type="ECO:0000256" key="2">
    <source>
        <dbReference type="ARBA" id="ARBA00022630"/>
    </source>
</evidence>
<dbReference type="PANTHER" id="PTHR43014">
    <property type="entry name" value="MERCURIC REDUCTASE"/>
    <property type="match status" value="1"/>
</dbReference>
<gene>
    <name evidence="6" type="ORF">CCMP2556_LOCUS15742</name>
</gene>